<dbReference type="PANTHER" id="PTHR30535">
    <property type="entry name" value="VITAMIN B12-BINDING PROTEIN"/>
    <property type="match status" value="1"/>
</dbReference>
<dbReference type="Gene3D" id="3.40.50.1980">
    <property type="entry name" value="Nitrogenase molybdenum iron protein domain"/>
    <property type="match status" value="2"/>
</dbReference>
<dbReference type="PANTHER" id="PTHR30535:SF4">
    <property type="entry name" value="HEMIN-BINDING PERIPLASMIC PROTEIN HMUT"/>
    <property type="match status" value="1"/>
</dbReference>
<keyword evidence="1" id="KW-0732">Signal</keyword>
<evidence type="ECO:0000313" key="3">
    <source>
        <dbReference type="EMBL" id="SFQ52645.1"/>
    </source>
</evidence>
<dbReference type="AlphaFoldDB" id="A0A1I5Z8F0"/>
<dbReference type="Proteomes" id="UP000243106">
    <property type="component" value="Unassembled WGS sequence"/>
</dbReference>
<protein>
    <submittedName>
        <fullName evidence="3">Iron complex transport system substrate-binding protein</fullName>
    </submittedName>
</protein>
<dbReference type="EMBL" id="FOXV01000008">
    <property type="protein sequence ID" value="SFQ52645.1"/>
    <property type="molecule type" value="Genomic_DNA"/>
</dbReference>
<dbReference type="InterPro" id="IPR050902">
    <property type="entry name" value="ABC_Transporter_SBP"/>
</dbReference>
<evidence type="ECO:0000259" key="2">
    <source>
        <dbReference type="PROSITE" id="PS50983"/>
    </source>
</evidence>
<proteinExistence type="predicted"/>
<feature type="domain" description="Fe/B12 periplasmic-binding" evidence="2">
    <location>
        <begin position="47"/>
        <end position="303"/>
    </location>
</feature>
<dbReference type="InterPro" id="IPR018247">
    <property type="entry name" value="EF_Hand_1_Ca_BS"/>
</dbReference>
<name>A0A1I5Z8F0_9RHOB</name>
<gene>
    <name evidence="3" type="ORF">SAMN05421853_10896</name>
</gene>
<dbReference type="STRING" id="93684.SAMN05421853_10896"/>
<dbReference type="InterPro" id="IPR002491">
    <property type="entry name" value="ABC_transptr_periplasmic_BD"/>
</dbReference>
<sequence length="304" mass="31428">MIGAACKHTRRGSWTIAAITLATALFGAHTAWTVSAASSAHAEGSGDVLSLGGSVTEIVAALGQEHRLKARDTTSSYPPSVTDLPDVGYVRALSPEGVLAVNPSLIVAEEGAGPPEALEVIRAARIEYVEVPEAYSRDGILRKIEVVGDALGVSDRAEDLARKVGADLSTAMTKAERAEADKRRVLFIISANGGKITASGSGTAADAIIRMAGGVNAVTSFDGYKQMSDEALAAAAPDAILMMDRSGDHAVDDEELLSLPAMRLTPAAETRDVIRIDGMLLLGFGPRTAQAVTELSGALYGGEG</sequence>
<dbReference type="PROSITE" id="PS00018">
    <property type="entry name" value="EF_HAND_1"/>
    <property type="match status" value="1"/>
</dbReference>
<dbReference type="SUPFAM" id="SSF53807">
    <property type="entry name" value="Helical backbone' metal receptor"/>
    <property type="match status" value="1"/>
</dbReference>
<dbReference type="PROSITE" id="PS50983">
    <property type="entry name" value="FE_B12_PBP"/>
    <property type="match status" value="1"/>
</dbReference>
<evidence type="ECO:0000313" key="4">
    <source>
        <dbReference type="Proteomes" id="UP000243106"/>
    </source>
</evidence>
<organism evidence="3 4">
    <name type="scientific">Roseivivax halotolerans</name>
    <dbReference type="NCBI Taxonomy" id="93684"/>
    <lineage>
        <taxon>Bacteria</taxon>
        <taxon>Pseudomonadati</taxon>
        <taxon>Pseudomonadota</taxon>
        <taxon>Alphaproteobacteria</taxon>
        <taxon>Rhodobacterales</taxon>
        <taxon>Roseobacteraceae</taxon>
        <taxon>Roseivivax</taxon>
    </lineage>
</organism>
<feature type="chain" id="PRO_5017399714" evidence="1">
    <location>
        <begin position="37"/>
        <end position="304"/>
    </location>
</feature>
<feature type="signal peptide" evidence="1">
    <location>
        <begin position="1"/>
        <end position="36"/>
    </location>
</feature>
<evidence type="ECO:0000256" key="1">
    <source>
        <dbReference type="SAM" id="SignalP"/>
    </source>
</evidence>
<dbReference type="Pfam" id="PF01497">
    <property type="entry name" value="Peripla_BP_2"/>
    <property type="match status" value="1"/>
</dbReference>
<accession>A0A1I5Z8F0</accession>
<dbReference type="RefSeq" id="WP_093012640.1">
    <property type="nucleotide sequence ID" value="NZ_FOXV01000008.1"/>
</dbReference>
<keyword evidence="4" id="KW-1185">Reference proteome</keyword>
<reference evidence="4" key="1">
    <citation type="submission" date="2016-10" db="EMBL/GenBank/DDBJ databases">
        <authorList>
            <person name="Varghese N."/>
            <person name="Submissions S."/>
        </authorList>
    </citation>
    <scope>NUCLEOTIDE SEQUENCE [LARGE SCALE GENOMIC DNA]</scope>
    <source>
        <strain evidence="4">JCM 10271</strain>
    </source>
</reference>